<proteinExistence type="predicted"/>
<name>A0ABY4HXU9_CHIFI</name>
<evidence type="ECO:0000313" key="3">
    <source>
        <dbReference type="Proteomes" id="UP000830198"/>
    </source>
</evidence>
<sequence>MEITISKRENVEMHTSPKKINIPNRPLRQMTLEEVLEKSPFLRKKHEDAVATLKKYPIPEEFRHKNKKK</sequence>
<accession>A0ABY4HXU9</accession>
<reference evidence="2 3" key="1">
    <citation type="submission" date="2022-04" db="EMBL/GenBank/DDBJ databases">
        <title>The arsenic-methylating capacity of Chitinophaga filiformis YT5 during chitin decomposition.</title>
        <authorList>
            <person name="Chen G."/>
            <person name="Liang Y."/>
        </authorList>
    </citation>
    <scope>NUCLEOTIDE SEQUENCE [LARGE SCALE GENOMIC DNA]</scope>
    <source>
        <strain evidence="2 3">YT5</strain>
    </source>
</reference>
<evidence type="ECO:0000256" key="1">
    <source>
        <dbReference type="SAM" id="MobiDB-lite"/>
    </source>
</evidence>
<dbReference type="RefSeq" id="WP_247810203.1">
    <property type="nucleotide sequence ID" value="NZ_CP095855.1"/>
</dbReference>
<dbReference type="Proteomes" id="UP000830198">
    <property type="component" value="Chromosome"/>
</dbReference>
<evidence type="ECO:0000313" key="2">
    <source>
        <dbReference type="EMBL" id="UPK67859.1"/>
    </source>
</evidence>
<gene>
    <name evidence="2" type="ORF">MYF79_23185</name>
</gene>
<feature type="compositionally biased region" description="Basic and acidic residues" evidence="1">
    <location>
        <begin position="1"/>
        <end position="12"/>
    </location>
</feature>
<organism evidence="2 3">
    <name type="scientific">Chitinophaga filiformis</name>
    <name type="common">Myxococcus filiformis</name>
    <name type="synonym">Flexibacter filiformis</name>
    <dbReference type="NCBI Taxonomy" id="104663"/>
    <lineage>
        <taxon>Bacteria</taxon>
        <taxon>Pseudomonadati</taxon>
        <taxon>Bacteroidota</taxon>
        <taxon>Chitinophagia</taxon>
        <taxon>Chitinophagales</taxon>
        <taxon>Chitinophagaceae</taxon>
        <taxon>Chitinophaga</taxon>
    </lineage>
</organism>
<feature type="region of interest" description="Disordered" evidence="1">
    <location>
        <begin position="1"/>
        <end position="22"/>
    </location>
</feature>
<keyword evidence="3" id="KW-1185">Reference proteome</keyword>
<protein>
    <submittedName>
        <fullName evidence="2">Uncharacterized protein</fullName>
    </submittedName>
</protein>
<dbReference type="EMBL" id="CP095855">
    <property type="protein sequence ID" value="UPK67859.1"/>
    <property type="molecule type" value="Genomic_DNA"/>
</dbReference>